<feature type="transmembrane region" description="Helical" evidence="11">
    <location>
        <begin position="120"/>
        <end position="141"/>
    </location>
</feature>
<dbReference type="PRINTS" id="PR00237">
    <property type="entry name" value="GPCRRHODOPSN"/>
</dbReference>
<dbReference type="PANTHER" id="PTHR24230:SF75">
    <property type="entry name" value="RELAXIN FAMILY PEPTIDE RECEPTOR 3"/>
    <property type="match status" value="1"/>
</dbReference>
<dbReference type="EMBL" id="MRZV01000268">
    <property type="protein sequence ID" value="PIK53986.1"/>
    <property type="molecule type" value="Genomic_DNA"/>
</dbReference>
<keyword evidence="5 9" id="KW-0297">G-protein coupled receptor</keyword>
<reference evidence="13 14" key="1">
    <citation type="journal article" date="2017" name="PLoS Biol.">
        <title>The sea cucumber genome provides insights into morphological evolution and visceral regeneration.</title>
        <authorList>
            <person name="Zhang X."/>
            <person name="Sun L."/>
            <person name="Yuan J."/>
            <person name="Sun Y."/>
            <person name="Gao Y."/>
            <person name="Zhang L."/>
            <person name="Li S."/>
            <person name="Dai H."/>
            <person name="Hamel J.F."/>
            <person name="Liu C."/>
            <person name="Yu Y."/>
            <person name="Liu S."/>
            <person name="Lin W."/>
            <person name="Guo K."/>
            <person name="Jin S."/>
            <person name="Xu P."/>
            <person name="Storey K.B."/>
            <person name="Huan P."/>
            <person name="Zhang T."/>
            <person name="Zhou Y."/>
            <person name="Zhang J."/>
            <person name="Lin C."/>
            <person name="Li X."/>
            <person name="Xing L."/>
            <person name="Huo D."/>
            <person name="Sun M."/>
            <person name="Wang L."/>
            <person name="Mercier A."/>
            <person name="Li F."/>
            <person name="Yang H."/>
            <person name="Xiang J."/>
        </authorList>
    </citation>
    <scope>NUCLEOTIDE SEQUENCE [LARGE SCALE GENOMIC DNA]</scope>
    <source>
        <strain evidence="13">Shaxun</strain>
        <tissue evidence="13">Muscle</tissue>
    </source>
</reference>
<keyword evidence="3 9" id="KW-0812">Transmembrane</keyword>
<comment type="similarity">
    <text evidence="9">Belongs to the G-protein coupled receptor 1 family.</text>
</comment>
<feature type="region of interest" description="Disordered" evidence="10">
    <location>
        <begin position="247"/>
        <end position="273"/>
    </location>
</feature>
<keyword evidence="8 9" id="KW-0807">Transducer</keyword>
<evidence type="ECO:0000256" key="1">
    <source>
        <dbReference type="ARBA" id="ARBA00004651"/>
    </source>
</evidence>
<evidence type="ECO:0000256" key="11">
    <source>
        <dbReference type="SAM" id="Phobius"/>
    </source>
</evidence>
<dbReference type="GO" id="GO:0005886">
    <property type="term" value="C:plasma membrane"/>
    <property type="evidence" value="ECO:0007669"/>
    <property type="project" value="UniProtKB-SubCell"/>
</dbReference>
<proteinExistence type="inferred from homology"/>
<feature type="compositionally biased region" description="Basic and acidic residues" evidence="10">
    <location>
        <begin position="247"/>
        <end position="259"/>
    </location>
</feature>
<feature type="transmembrane region" description="Helical" evidence="11">
    <location>
        <begin position="6"/>
        <end position="29"/>
    </location>
</feature>
<comment type="caution">
    <text evidence="13">The sequence shown here is derived from an EMBL/GenBank/DDBJ whole genome shotgun (WGS) entry which is preliminary data.</text>
</comment>
<evidence type="ECO:0000259" key="12">
    <source>
        <dbReference type="PROSITE" id="PS50262"/>
    </source>
</evidence>
<evidence type="ECO:0000313" key="14">
    <source>
        <dbReference type="Proteomes" id="UP000230750"/>
    </source>
</evidence>
<evidence type="ECO:0000256" key="4">
    <source>
        <dbReference type="ARBA" id="ARBA00022989"/>
    </source>
</evidence>
<dbReference type="GO" id="GO:0008528">
    <property type="term" value="F:G protein-coupled peptide receptor activity"/>
    <property type="evidence" value="ECO:0007669"/>
    <property type="project" value="TreeGrafter"/>
</dbReference>
<dbReference type="OrthoDB" id="6076970at2759"/>
<evidence type="ECO:0000256" key="6">
    <source>
        <dbReference type="ARBA" id="ARBA00023136"/>
    </source>
</evidence>
<dbReference type="PROSITE" id="PS50262">
    <property type="entry name" value="G_PROTEIN_RECEP_F1_2"/>
    <property type="match status" value="1"/>
</dbReference>
<evidence type="ECO:0000256" key="7">
    <source>
        <dbReference type="ARBA" id="ARBA00023170"/>
    </source>
</evidence>
<feature type="transmembrane region" description="Helical" evidence="11">
    <location>
        <begin position="161"/>
        <end position="185"/>
    </location>
</feature>
<evidence type="ECO:0000256" key="3">
    <source>
        <dbReference type="ARBA" id="ARBA00022692"/>
    </source>
</evidence>
<evidence type="ECO:0000256" key="5">
    <source>
        <dbReference type="ARBA" id="ARBA00023040"/>
    </source>
</evidence>
<feature type="transmembrane region" description="Helical" evidence="11">
    <location>
        <begin position="284"/>
        <end position="305"/>
    </location>
</feature>
<keyword evidence="7 9" id="KW-0675">Receptor</keyword>
<comment type="subcellular location">
    <subcellularLocation>
        <location evidence="1">Cell membrane</location>
        <topology evidence="1">Multi-pass membrane protein</topology>
    </subcellularLocation>
</comment>
<dbReference type="InterPro" id="IPR017452">
    <property type="entry name" value="GPCR_Rhodpsn_7TM"/>
</dbReference>
<dbReference type="SUPFAM" id="SSF81321">
    <property type="entry name" value="Family A G protein-coupled receptor-like"/>
    <property type="match status" value="1"/>
</dbReference>
<feature type="domain" description="G-protein coupled receptors family 1 profile" evidence="12">
    <location>
        <begin position="22"/>
        <end position="326"/>
    </location>
</feature>
<protein>
    <submittedName>
        <fullName evidence="13">Putative gastrin/cholecystokinin type B receptor-like</fullName>
    </submittedName>
</protein>
<evidence type="ECO:0000256" key="10">
    <source>
        <dbReference type="SAM" id="MobiDB-lite"/>
    </source>
</evidence>
<dbReference type="CDD" id="cd00637">
    <property type="entry name" value="7tm_classA_rhodopsin-like"/>
    <property type="match status" value="1"/>
</dbReference>
<keyword evidence="6 11" id="KW-0472">Membrane</keyword>
<dbReference type="Gene3D" id="1.20.1070.10">
    <property type="entry name" value="Rhodopsin 7-helix transmembrane proteins"/>
    <property type="match status" value="1"/>
</dbReference>
<evidence type="ECO:0000256" key="9">
    <source>
        <dbReference type="RuleBase" id="RU000688"/>
    </source>
</evidence>
<feature type="transmembrane region" description="Helical" evidence="11">
    <location>
        <begin position="41"/>
        <end position="66"/>
    </location>
</feature>
<accession>A0A2G8L154</accession>
<name>A0A2G8L154_STIJA</name>
<keyword evidence="4 11" id="KW-1133">Transmembrane helix</keyword>
<evidence type="ECO:0000313" key="13">
    <source>
        <dbReference type="EMBL" id="PIK53986.1"/>
    </source>
</evidence>
<evidence type="ECO:0000256" key="8">
    <source>
        <dbReference type="ARBA" id="ARBA00023224"/>
    </source>
</evidence>
<gene>
    <name evidence="13" type="ORF">BSL78_09123</name>
</gene>
<feature type="transmembrane region" description="Helical" evidence="11">
    <location>
        <begin position="78"/>
        <end position="99"/>
    </location>
</feature>
<keyword evidence="14" id="KW-1185">Reference proteome</keyword>
<dbReference type="AlphaFoldDB" id="A0A2G8L154"/>
<dbReference type="Pfam" id="PF00001">
    <property type="entry name" value="7tm_1"/>
    <property type="match status" value="1"/>
</dbReference>
<dbReference type="GO" id="GO:0007218">
    <property type="term" value="P:neuropeptide signaling pathway"/>
    <property type="evidence" value="ECO:0007669"/>
    <property type="project" value="TreeGrafter"/>
</dbReference>
<dbReference type="STRING" id="307972.A0A2G8L154"/>
<keyword evidence="2" id="KW-1003">Cell membrane</keyword>
<dbReference type="InterPro" id="IPR000276">
    <property type="entry name" value="GPCR_Rhodpsn"/>
</dbReference>
<sequence length="326" mass="36913">MEVYQWMMIIYFAILFLVGCVGNVMLLAIFWKSKNYSSVIVFIKALAVTDFYVCFTKPVGIIYWLLLGDQLDETFCKIFQFTVGTGYVLTFCMIFLVALDRYLAIYHTETSLCSVTVSHANILVILVWVCCHAGTVIKILFGQYLQEHDGKVFCAEDTTDGVYVSYSFMAFIFVLCCIVVLWINFQIIQAVKRQSKTTPNILQLNKPVQDATSSVEALTEKDRNQGDKQETMIVELDNADDVHAEKLKEQKKPSNEAIKKTRPPNVSKPKRAKRSKVITSLTKMLAVVTLVYVATSLPTIIIFFVPLKSELEIVTNFLSSTVYISC</sequence>
<evidence type="ECO:0000256" key="2">
    <source>
        <dbReference type="ARBA" id="ARBA00022475"/>
    </source>
</evidence>
<dbReference type="PROSITE" id="PS00237">
    <property type="entry name" value="G_PROTEIN_RECEP_F1_1"/>
    <property type="match status" value="1"/>
</dbReference>
<organism evidence="13 14">
    <name type="scientific">Stichopus japonicus</name>
    <name type="common">Sea cucumber</name>
    <dbReference type="NCBI Taxonomy" id="307972"/>
    <lineage>
        <taxon>Eukaryota</taxon>
        <taxon>Metazoa</taxon>
        <taxon>Echinodermata</taxon>
        <taxon>Eleutherozoa</taxon>
        <taxon>Echinozoa</taxon>
        <taxon>Holothuroidea</taxon>
        <taxon>Aspidochirotacea</taxon>
        <taxon>Aspidochirotida</taxon>
        <taxon>Stichopodidae</taxon>
        <taxon>Apostichopus</taxon>
    </lineage>
</organism>
<dbReference type="Proteomes" id="UP000230750">
    <property type="component" value="Unassembled WGS sequence"/>
</dbReference>
<dbReference type="PANTHER" id="PTHR24230">
    <property type="entry name" value="G-PROTEIN COUPLED RECEPTOR"/>
    <property type="match status" value="1"/>
</dbReference>